<evidence type="ECO:0000313" key="8">
    <source>
        <dbReference type="EMBL" id="KAF6159546.1"/>
    </source>
</evidence>
<dbReference type="InterPro" id="IPR036554">
    <property type="entry name" value="GHMP_kinase_C_sf"/>
</dbReference>
<dbReference type="PANTHER" id="PTHR10457">
    <property type="entry name" value="MEVALONATE KINASE/GALACTOKINASE"/>
    <property type="match status" value="1"/>
</dbReference>
<protein>
    <recommendedName>
        <fullName evidence="10">Mevalonate kinase</fullName>
    </recommendedName>
</protein>
<comment type="similarity">
    <text evidence="1">Belongs to the GHMP kinase family. GalK subfamily.</text>
</comment>
<dbReference type="Proteomes" id="UP000541444">
    <property type="component" value="Unassembled WGS sequence"/>
</dbReference>
<reference evidence="8 9" key="1">
    <citation type="journal article" date="2020" name="IScience">
        <title>Genome Sequencing of the Endangered Kingdonia uniflora (Circaeasteraceae, Ranunculales) Reveals Potential Mechanisms of Evolutionary Specialization.</title>
        <authorList>
            <person name="Sun Y."/>
            <person name="Deng T."/>
            <person name="Zhang A."/>
            <person name="Moore M.J."/>
            <person name="Landis J.B."/>
            <person name="Lin N."/>
            <person name="Zhang H."/>
            <person name="Zhang X."/>
            <person name="Huang J."/>
            <person name="Zhang X."/>
            <person name="Sun H."/>
            <person name="Wang H."/>
        </authorList>
    </citation>
    <scope>NUCLEOTIDE SEQUENCE [LARGE SCALE GENOMIC DNA]</scope>
    <source>
        <strain evidence="8">TB1705</strain>
        <tissue evidence="8">Leaf</tissue>
    </source>
</reference>
<evidence type="ECO:0000259" key="6">
    <source>
        <dbReference type="Pfam" id="PF00288"/>
    </source>
</evidence>
<dbReference type="InterPro" id="IPR006203">
    <property type="entry name" value="GHMP_knse_ATP-bd_CS"/>
</dbReference>
<evidence type="ECO:0008006" key="10">
    <source>
        <dbReference type="Google" id="ProtNLM"/>
    </source>
</evidence>
<dbReference type="Gene3D" id="3.30.230.10">
    <property type="match status" value="1"/>
</dbReference>
<comment type="caution">
    <text evidence="8">The sequence shown here is derived from an EMBL/GenBank/DDBJ whole genome shotgun (WGS) entry which is preliminary data.</text>
</comment>
<evidence type="ECO:0000256" key="3">
    <source>
        <dbReference type="ARBA" id="ARBA00022741"/>
    </source>
</evidence>
<feature type="domain" description="GHMP kinase C-terminal" evidence="7">
    <location>
        <begin position="137"/>
        <end position="193"/>
    </location>
</feature>
<keyword evidence="9" id="KW-1185">Reference proteome</keyword>
<dbReference type="InterPro" id="IPR006204">
    <property type="entry name" value="GHMP_kinase_N_dom"/>
</dbReference>
<name>A0A7J7MXE0_9MAGN</name>
<dbReference type="InterPro" id="IPR014721">
    <property type="entry name" value="Ribsml_uS5_D2-typ_fold_subgr"/>
</dbReference>
<dbReference type="PANTHER" id="PTHR10457:SF7">
    <property type="entry name" value="GALACTOKINASE-RELATED"/>
    <property type="match status" value="1"/>
</dbReference>
<feature type="domain" description="GHMP kinase N-terminal" evidence="6">
    <location>
        <begin position="51"/>
        <end position="86"/>
    </location>
</feature>
<proteinExistence type="inferred from homology"/>
<dbReference type="InterPro" id="IPR013750">
    <property type="entry name" value="GHMP_kinase_C_dom"/>
</dbReference>
<dbReference type="InterPro" id="IPR020568">
    <property type="entry name" value="Ribosomal_Su5_D2-typ_SF"/>
</dbReference>
<dbReference type="GO" id="GO:0004335">
    <property type="term" value="F:galactokinase activity"/>
    <property type="evidence" value="ECO:0007669"/>
    <property type="project" value="TreeGrafter"/>
</dbReference>
<sequence>MAIRQDTIVAIRKHDVAESPKLLRIANVNGQKYSMCNYPGDPHQDIDQKNHKWVGLDVLVDETVPAGSGLSSSAAFVCSSIVAIMAQSEKAVMAATNYNKQIVEFFNEHASRVYLEAKHVHAFKDTESSNLSDEEMLKKLGDLLNESYYSCNVLYDCSCAELELVKISGDNGALEARLTGAGWGSCAVTLVKESIVP</sequence>
<keyword evidence="4" id="KW-0418">Kinase</keyword>
<dbReference type="AlphaFoldDB" id="A0A7J7MXE0"/>
<dbReference type="SUPFAM" id="SSF54211">
    <property type="entry name" value="Ribosomal protein S5 domain 2-like"/>
    <property type="match status" value="1"/>
</dbReference>
<dbReference type="GO" id="GO:0005524">
    <property type="term" value="F:ATP binding"/>
    <property type="evidence" value="ECO:0007669"/>
    <property type="project" value="UniProtKB-KW"/>
</dbReference>
<dbReference type="Pfam" id="PF08544">
    <property type="entry name" value="GHMP_kinases_C"/>
    <property type="match status" value="1"/>
</dbReference>
<dbReference type="Gene3D" id="3.30.70.3170">
    <property type="match status" value="1"/>
</dbReference>
<dbReference type="PROSITE" id="PS00627">
    <property type="entry name" value="GHMP_KINASES_ATP"/>
    <property type="match status" value="1"/>
</dbReference>
<dbReference type="GO" id="GO:0006012">
    <property type="term" value="P:galactose metabolic process"/>
    <property type="evidence" value="ECO:0007669"/>
    <property type="project" value="TreeGrafter"/>
</dbReference>
<evidence type="ECO:0000259" key="7">
    <source>
        <dbReference type="Pfam" id="PF08544"/>
    </source>
</evidence>
<dbReference type="Pfam" id="PF00288">
    <property type="entry name" value="GHMP_kinases_N"/>
    <property type="match status" value="1"/>
</dbReference>
<evidence type="ECO:0000313" key="9">
    <source>
        <dbReference type="Proteomes" id="UP000541444"/>
    </source>
</evidence>
<keyword evidence="5" id="KW-0067">ATP-binding</keyword>
<accession>A0A7J7MXE0</accession>
<dbReference type="SUPFAM" id="SSF55060">
    <property type="entry name" value="GHMP Kinase, C-terminal domain"/>
    <property type="match status" value="1"/>
</dbReference>
<evidence type="ECO:0000256" key="5">
    <source>
        <dbReference type="ARBA" id="ARBA00022840"/>
    </source>
</evidence>
<organism evidence="8 9">
    <name type="scientific">Kingdonia uniflora</name>
    <dbReference type="NCBI Taxonomy" id="39325"/>
    <lineage>
        <taxon>Eukaryota</taxon>
        <taxon>Viridiplantae</taxon>
        <taxon>Streptophyta</taxon>
        <taxon>Embryophyta</taxon>
        <taxon>Tracheophyta</taxon>
        <taxon>Spermatophyta</taxon>
        <taxon>Magnoliopsida</taxon>
        <taxon>Ranunculales</taxon>
        <taxon>Circaeasteraceae</taxon>
        <taxon>Kingdonia</taxon>
    </lineage>
</organism>
<dbReference type="OrthoDB" id="187738at2759"/>
<keyword evidence="3" id="KW-0547">Nucleotide-binding</keyword>
<keyword evidence="2" id="KW-0808">Transferase</keyword>
<dbReference type="GO" id="GO:0005829">
    <property type="term" value="C:cytosol"/>
    <property type="evidence" value="ECO:0007669"/>
    <property type="project" value="TreeGrafter"/>
</dbReference>
<dbReference type="EMBL" id="JACGCM010001193">
    <property type="protein sequence ID" value="KAF6159546.1"/>
    <property type="molecule type" value="Genomic_DNA"/>
</dbReference>
<evidence type="ECO:0000256" key="2">
    <source>
        <dbReference type="ARBA" id="ARBA00022679"/>
    </source>
</evidence>
<evidence type="ECO:0000256" key="1">
    <source>
        <dbReference type="ARBA" id="ARBA00006566"/>
    </source>
</evidence>
<gene>
    <name evidence="8" type="ORF">GIB67_032317</name>
</gene>
<evidence type="ECO:0000256" key="4">
    <source>
        <dbReference type="ARBA" id="ARBA00022777"/>
    </source>
</evidence>